<dbReference type="Pfam" id="PF03476">
    <property type="entry name" value="MOSC_N"/>
    <property type="match status" value="1"/>
</dbReference>
<evidence type="ECO:0000259" key="2">
    <source>
        <dbReference type="PROSITE" id="PS51340"/>
    </source>
</evidence>
<dbReference type="GO" id="GO:0030170">
    <property type="term" value="F:pyridoxal phosphate binding"/>
    <property type="evidence" value="ECO:0007669"/>
    <property type="project" value="InterPro"/>
</dbReference>
<evidence type="ECO:0000313" key="3">
    <source>
        <dbReference type="EMBL" id="KZP07271.1"/>
    </source>
</evidence>
<dbReference type="GO" id="GO:0003824">
    <property type="term" value="F:catalytic activity"/>
    <property type="evidence" value="ECO:0007669"/>
    <property type="project" value="InterPro"/>
</dbReference>
<dbReference type="PANTHER" id="PTHR14237">
    <property type="entry name" value="MOLYBDOPTERIN COFACTOR SULFURASE MOSC"/>
    <property type="match status" value="1"/>
</dbReference>
<dbReference type="InterPro" id="IPR005302">
    <property type="entry name" value="MoCF_Sase_C"/>
</dbReference>
<dbReference type="Pfam" id="PF03473">
    <property type="entry name" value="MOSC"/>
    <property type="match status" value="1"/>
</dbReference>
<dbReference type="GO" id="GO:0030151">
    <property type="term" value="F:molybdenum ion binding"/>
    <property type="evidence" value="ECO:0007669"/>
    <property type="project" value="InterPro"/>
</dbReference>
<proteinExistence type="predicted"/>
<evidence type="ECO:0000256" key="1">
    <source>
        <dbReference type="SAM" id="MobiDB-lite"/>
    </source>
</evidence>
<dbReference type="InterPro" id="IPR005303">
    <property type="entry name" value="MOCOS_middle"/>
</dbReference>
<organism evidence="3">
    <name type="scientific">Athelia psychrophila</name>
    <dbReference type="NCBI Taxonomy" id="1759441"/>
    <lineage>
        <taxon>Eukaryota</taxon>
        <taxon>Fungi</taxon>
        <taxon>Dikarya</taxon>
        <taxon>Basidiomycota</taxon>
        <taxon>Agaricomycotina</taxon>
        <taxon>Agaricomycetes</taxon>
        <taxon>Agaricomycetidae</taxon>
        <taxon>Atheliales</taxon>
        <taxon>Atheliaceae</taxon>
        <taxon>Athelia</taxon>
    </lineage>
</organism>
<reference evidence="3" key="1">
    <citation type="journal article" date="2016" name="Mol. Biol. Evol.">
        <title>Comparative Genomics of Early-Diverging Mushroom-Forming Fungi Provides Insights into the Origins of Lignocellulose Decay Capabilities.</title>
        <authorList>
            <person name="Nagy L.G."/>
            <person name="Riley R."/>
            <person name="Tritt A."/>
            <person name="Adam C."/>
            <person name="Daum C."/>
            <person name="Floudas D."/>
            <person name="Sun H."/>
            <person name="Yadav J.S."/>
            <person name="Pangilinan J."/>
            <person name="Larsson K.H."/>
            <person name="Matsuura K."/>
            <person name="Barry K."/>
            <person name="Labutti K."/>
            <person name="Kuo R."/>
            <person name="Ohm R.A."/>
            <person name="Bhattacharya S.S."/>
            <person name="Shirouzu T."/>
            <person name="Yoshinaga Y."/>
            <person name="Martin F.M."/>
            <person name="Grigoriev I.V."/>
            <person name="Hibbett D.S."/>
        </authorList>
    </citation>
    <scope>NUCLEOTIDE SEQUENCE [LARGE SCALE GENOMIC DNA]</scope>
    <source>
        <strain evidence="3">CBS 109695</strain>
    </source>
</reference>
<name>A0A167XJ50_9AGAM</name>
<gene>
    <name evidence="3" type="ORF">FIBSPDRAFT_875668</name>
</gene>
<feature type="domain" description="MOSC" evidence="2">
    <location>
        <begin position="164"/>
        <end position="380"/>
    </location>
</feature>
<dbReference type="PANTHER" id="PTHR14237:SF19">
    <property type="entry name" value="MITOCHONDRIAL AMIDOXIME REDUCING COMPONENT 1"/>
    <property type="match status" value="1"/>
</dbReference>
<dbReference type="STRING" id="436010.A0A167XJ50"/>
<feature type="region of interest" description="Disordered" evidence="1">
    <location>
        <begin position="382"/>
        <end position="405"/>
    </location>
</feature>
<sequence>MSFASSLSSFLPASITSAFASAPSHTQSLTKDICIKRLRIHPIKSCRGFDLDSVDYDQSGFKYDRTWLVIDAITRNFYTGRELPKMVLIEPKIDETTGTLNISIPVKEKGEAPLVISTPLNPTPAELADYELVTNITIWESKVDGYAVSKEADVALSLYFGKPVRLVRKGPLRRESGPHPTSGPTRYAKDEASVNMQDFYPLLVTSEASFDHVRSTILKSVFPEHASSIDAGVQAYKVPGNLDRKFWTPEYVAGLQIDRFRPNIVLGDAPAATSKMTAFEEDGWESFEIIDQSLAGAAASMFGKAAIGMGQGIYTLVRCARCMVPNIDPATGVRDAHLPYRITIQSRQVDPTIAKPCFGMLSCSREASGTLRVGDIVRVTSTADPDAPNRTLMSAFPTETSGESK</sequence>
<protein>
    <recommendedName>
        <fullName evidence="2">MOSC domain-containing protein</fullName>
    </recommendedName>
</protein>
<dbReference type="PROSITE" id="PS51340">
    <property type="entry name" value="MOSC"/>
    <property type="match status" value="1"/>
</dbReference>
<dbReference type="AlphaFoldDB" id="A0A167XJ50"/>
<dbReference type="SUPFAM" id="SSF141673">
    <property type="entry name" value="MOSC N-terminal domain-like"/>
    <property type="match status" value="1"/>
</dbReference>
<accession>A0A167XJ50</accession>
<dbReference type="OrthoDB" id="17255at2759"/>
<dbReference type="EMBL" id="KV417756">
    <property type="protein sequence ID" value="KZP07271.1"/>
    <property type="molecule type" value="Genomic_DNA"/>
</dbReference>